<dbReference type="NCBIfam" id="TIGR01511">
    <property type="entry name" value="ATPase-IB1_Cu"/>
    <property type="match status" value="1"/>
</dbReference>
<dbReference type="PROSITE" id="PS01229">
    <property type="entry name" value="COF_2"/>
    <property type="match status" value="1"/>
</dbReference>
<evidence type="ECO:0000256" key="9">
    <source>
        <dbReference type="ARBA" id="ARBA00022840"/>
    </source>
</evidence>
<dbReference type="PROSITE" id="PS00154">
    <property type="entry name" value="ATPASE_E1_E2"/>
    <property type="match status" value="1"/>
</dbReference>
<keyword evidence="11" id="KW-1278">Translocase</keyword>
<dbReference type="FunFam" id="2.70.150.10:FF:000002">
    <property type="entry name" value="Copper-transporting ATPase 1, putative"/>
    <property type="match status" value="1"/>
</dbReference>
<evidence type="ECO:0000256" key="13">
    <source>
        <dbReference type="ARBA" id="ARBA00023065"/>
    </source>
</evidence>
<dbReference type="GO" id="GO:0005524">
    <property type="term" value="F:ATP binding"/>
    <property type="evidence" value="ECO:0007669"/>
    <property type="project" value="UniProtKB-UniRule"/>
</dbReference>
<dbReference type="InterPro" id="IPR008250">
    <property type="entry name" value="ATPase_P-typ_transduc_dom_A_sf"/>
</dbReference>
<feature type="transmembrane region" description="Helical" evidence="15">
    <location>
        <begin position="87"/>
        <end position="106"/>
    </location>
</feature>
<dbReference type="InterPro" id="IPR023214">
    <property type="entry name" value="HAD_sf"/>
</dbReference>
<dbReference type="GO" id="GO:0016887">
    <property type="term" value="F:ATP hydrolysis activity"/>
    <property type="evidence" value="ECO:0007669"/>
    <property type="project" value="InterPro"/>
</dbReference>
<gene>
    <name evidence="17" type="ORF">CQ405_02570</name>
</gene>
<dbReference type="AlphaFoldDB" id="A0A2P8R2B8"/>
<dbReference type="PRINTS" id="PR00119">
    <property type="entry name" value="CATATPASE"/>
</dbReference>
<dbReference type="InterPro" id="IPR001757">
    <property type="entry name" value="P_typ_ATPase"/>
</dbReference>
<feature type="transmembrane region" description="Helical" evidence="15">
    <location>
        <begin position="331"/>
        <end position="352"/>
    </location>
</feature>
<dbReference type="SFLD" id="SFLDS00003">
    <property type="entry name" value="Haloacid_Dehalogenase"/>
    <property type="match status" value="1"/>
</dbReference>
<dbReference type="Proteomes" id="UP000240535">
    <property type="component" value="Unassembled WGS sequence"/>
</dbReference>
<evidence type="ECO:0000256" key="5">
    <source>
        <dbReference type="ARBA" id="ARBA00022553"/>
    </source>
</evidence>
<dbReference type="NCBIfam" id="TIGR01525">
    <property type="entry name" value="ATPase-IB_hvy"/>
    <property type="match status" value="1"/>
</dbReference>
<dbReference type="Gene3D" id="3.40.50.1000">
    <property type="entry name" value="HAD superfamily/HAD-like"/>
    <property type="match status" value="1"/>
</dbReference>
<comment type="similarity">
    <text evidence="2 15">Belongs to the cation transport ATPase (P-type) (TC 3.A.3) family. Type IB subfamily.</text>
</comment>
<proteinExistence type="inferred from homology"/>
<dbReference type="Pfam" id="PF00122">
    <property type="entry name" value="E1-E2_ATPase"/>
    <property type="match status" value="1"/>
</dbReference>
<feature type="transmembrane region" description="Helical" evidence="15">
    <location>
        <begin position="692"/>
        <end position="711"/>
    </location>
</feature>
<keyword evidence="13" id="KW-0406">Ion transport</keyword>
<dbReference type="InterPro" id="IPR036412">
    <property type="entry name" value="HAD-like_sf"/>
</dbReference>
<dbReference type="FunFam" id="3.30.70.100:FF:000001">
    <property type="entry name" value="ATPase copper transporting beta"/>
    <property type="match status" value="1"/>
</dbReference>
<evidence type="ECO:0000256" key="11">
    <source>
        <dbReference type="ARBA" id="ARBA00022967"/>
    </source>
</evidence>
<keyword evidence="12 15" id="KW-1133">Transmembrane helix</keyword>
<dbReference type="Pfam" id="PF00702">
    <property type="entry name" value="Hydrolase"/>
    <property type="match status" value="1"/>
</dbReference>
<keyword evidence="10" id="KW-0460">Magnesium</keyword>
<dbReference type="InterPro" id="IPR059000">
    <property type="entry name" value="ATPase_P-type_domA"/>
</dbReference>
<keyword evidence="4 15" id="KW-1003">Cell membrane</keyword>
<dbReference type="SUPFAM" id="SSF81653">
    <property type="entry name" value="Calcium ATPase, transduction domain A"/>
    <property type="match status" value="1"/>
</dbReference>
<feature type="domain" description="HMA" evidence="16">
    <location>
        <begin position="3"/>
        <end position="68"/>
    </location>
</feature>
<dbReference type="Gene3D" id="3.40.1110.10">
    <property type="entry name" value="Calcium-transporting ATPase, cytoplasmic domain N"/>
    <property type="match status" value="1"/>
</dbReference>
<evidence type="ECO:0000256" key="12">
    <source>
        <dbReference type="ARBA" id="ARBA00022989"/>
    </source>
</evidence>
<comment type="subcellular location">
    <subcellularLocation>
        <location evidence="1">Cell membrane</location>
        <topology evidence="1">Multi-pass membrane protein</topology>
    </subcellularLocation>
</comment>
<dbReference type="InterPro" id="IPR044492">
    <property type="entry name" value="P_typ_ATPase_HD_dom"/>
</dbReference>
<dbReference type="Pfam" id="PF00403">
    <property type="entry name" value="HMA"/>
    <property type="match status" value="1"/>
</dbReference>
<organism evidence="17 18">
    <name type="scientific">Campylobacter blaseri</name>
    <dbReference type="NCBI Taxonomy" id="2042961"/>
    <lineage>
        <taxon>Bacteria</taxon>
        <taxon>Pseudomonadati</taxon>
        <taxon>Campylobacterota</taxon>
        <taxon>Epsilonproteobacteria</taxon>
        <taxon>Campylobacterales</taxon>
        <taxon>Campylobacteraceae</taxon>
        <taxon>Campylobacter</taxon>
    </lineage>
</organism>
<dbReference type="EMBL" id="PDHH01000002">
    <property type="protein sequence ID" value="PSM52633.1"/>
    <property type="molecule type" value="Genomic_DNA"/>
</dbReference>
<dbReference type="InterPro" id="IPR027256">
    <property type="entry name" value="P-typ_ATPase_IB"/>
</dbReference>
<evidence type="ECO:0000256" key="7">
    <source>
        <dbReference type="ARBA" id="ARBA00022723"/>
    </source>
</evidence>
<dbReference type="GO" id="GO:0055070">
    <property type="term" value="P:copper ion homeostasis"/>
    <property type="evidence" value="ECO:0007669"/>
    <property type="project" value="TreeGrafter"/>
</dbReference>
<evidence type="ECO:0000256" key="10">
    <source>
        <dbReference type="ARBA" id="ARBA00022842"/>
    </source>
</evidence>
<dbReference type="SFLD" id="SFLDF00027">
    <property type="entry name" value="p-type_atpase"/>
    <property type="match status" value="1"/>
</dbReference>
<dbReference type="InterPro" id="IPR023298">
    <property type="entry name" value="ATPase_P-typ_TM_dom_sf"/>
</dbReference>
<dbReference type="GO" id="GO:0005886">
    <property type="term" value="C:plasma membrane"/>
    <property type="evidence" value="ECO:0007669"/>
    <property type="project" value="UniProtKB-SubCell"/>
</dbReference>
<accession>A0A2P8R2B8</accession>
<evidence type="ECO:0000313" key="18">
    <source>
        <dbReference type="Proteomes" id="UP000240535"/>
    </source>
</evidence>
<dbReference type="NCBIfam" id="TIGR01494">
    <property type="entry name" value="ATPase_P-type"/>
    <property type="match status" value="1"/>
</dbReference>
<dbReference type="GO" id="GO:0005507">
    <property type="term" value="F:copper ion binding"/>
    <property type="evidence" value="ECO:0007669"/>
    <property type="project" value="TreeGrafter"/>
</dbReference>
<keyword evidence="8 15" id="KW-0547">Nucleotide-binding</keyword>
<feature type="transmembrane region" description="Helical" evidence="15">
    <location>
        <begin position="148"/>
        <end position="171"/>
    </location>
</feature>
<feature type="transmembrane region" description="Helical" evidence="15">
    <location>
        <begin position="177"/>
        <end position="196"/>
    </location>
</feature>
<dbReference type="CDD" id="cd00371">
    <property type="entry name" value="HMA"/>
    <property type="match status" value="1"/>
</dbReference>
<name>A0A2P8R2B8_9BACT</name>
<dbReference type="PROSITE" id="PS50846">
    <property type="entry name" value="HMA_2"/>
    <property type="match status" value="1"/>
</dbReference>
<dbReference type="PRINTS" id="PR00943">
    <property type="entry name" value="CUATPASE"/>
</dbReference>
<evidence type="ECO:0000256" key="4">
    <source>
        <dbReference type="ARBA" id="ARBA00022475"/>
    </source>
</evidence>
<dbReference type="SUPFAM" id="SSF56784">
    <property type="entry name" value="HAD-like"/>
    <property type="match status" value="1"/>
</dbReference>
<keyword evidence="14 15" id="KW-0472">Membrane</keyword>
<dbReference type="CDD" id="cd02094">
    <property type="entry name" value="P-type_ATPase_Cu-like"/>
    <property type="match status" value="1"/>
</dbReference>
<keyword evidence="6 15" id="KW-0812">Transmembrane</keyword>
<evidence type="ECO:0000256" key="14">
    <source>
        <dbReference type="ARBA" id="ARBA00023136"/>
    </source>
</evidence>
<dbReference type="PANTHER" id="PTHR43520:SF5">
    <property type="entry name" value="CATION-TRANSPORTING P-TYPE ATPASE-RELATED"/>
    <property type="match status" value="1"/>
</dbReference>
<keyword evidence="9 15" id="KW-0067">ATP-binding</keyword>
<dbReference type="Gene3D" id="2.70.150.10">
    <property type="entry name" value="Calcium-transporting ATPase, cytoplasmic transduction domain A"/>
    <property type="match status" value="1"/>
</dbReference>
<evidence type="ECO:0000256" key="2">
    <source>
        <dbReference type="ARBA" id="ARBA00006024"/>
    </source>
</evidence>
<dbReference type="SFLD" id="SFLDG00002">
    <property type="entry name" value="C1.7:_P-type_atpase_like"/>
    <property type="match status" value="1"/>
</dbReference>
<keyword evidence="3" id="KW-0813">Transport</keyword>
<keyword evidence="5" id="KW-0597">Phosphoprotein</keyword>
<evidence type="ECO:0000259" key="16">
    <source>
        <dbReference type="PROSITE" id="PS50846"/>
    </source>
</evidence>
<keyword evidence="18" id="KW-1185">Reference proteome</keyword>
<feature type="transmembrane region" description="Helical" evidence="15">
    <location>
        <begin position="664"/>
        <end position="686"/>
    </location>
</feature>
<evidence type="ECO:0000256" key="6">
    <source>
        <dbReference type="ARBA" id="ARBA00022692"/>
    </source>
</evidence>
<dbReference type="InterPro" id="IPR023299">
    <property type="entry name" value="ATPase_P-typ_cyto_dom_N"/>
</dbReference>
<comment type="caution">
    <text evidence="17">The sequence shown here is derived from an EMBL/GenBank/DDBJ whole genome shotgun (WGS) entry which is preliminary data.</text>
</comment>
<evidence type="ECO:0000256" key="3">
    <source>
        <dbReference type="ARBA" id="ARBA00022448"/>
    </source>
</evidence>
<dbReference type="RefSeq" id="WP_106870315.1">
    <property type="nucleotide sequence ID" value="NZ_CP053841.1"/>
</dbReference>
<dbReference type="InterPro" id="IPR018303">
    <property type="entry name" value="ATPase_P-typ_P_site"/>
</dbReference>
<dbReference type="SUPFAM" id="SSF55008">
    <property type="entry name" value="HMA, heavy metal-associated domain"/>
    <property type="match status" value="1"/>
</dbReference>
<feature type="transmembrane region" description="Helical" evidence="15">
    <location>
        <begin position="118"/>
        <end position="136"/>
    </location>
</feature>
<keyword evidence="7 15" id="KW-0479">Metal-binding</keyword>
<evidence type="ECO:0000256" key="15">
    <source>
        <dbReference type="RuleBase" id="RU362081"/>
    </source>
</evidence>
<dbReference type="InterPro" id="IPR006121">
    <property type="entry name" value="HMA_dom"/>
</dbReference>
<dbReference type="PANTHER" id="PTHR43520">
    <property type="entry name" value="ATP7, ISOFORM B"/>
    <property type="match status" value="1"/>
</dbReference>
<dbReference type="SUPFAM" id="SSF81665">
    <property type="entry name" value="Calcium ATPase, transmembrane domain M"/>
    <property type="match status" value="1"/>
</dbReference>
<reference evidence="18" key="1">
    <citation type="submission" date="2017-10" db="EMBL/GenBank/DDBJ databases">
        <title>Campylobacter species from seals.</title>
        <authorList>
            <person name="Gilbert M.J."/>
            <person name="Zomer A.L."/>
            <person name="Timmerman A.J."/>
            <person name="Duim B."/>
            <person name="Wagenaar J.A."/>
        </authorList>
    </citation>
    <scope>NUCLEOTIDE SEQUENCE [LARGE SCALE GENOMIC DNA]</scope>
    <source>
        <strain evidence="18">17S00004-5</strain>
    </source>
</reference>
<dbReference type="OrthoDB" id="2490525at2"/>
<protein>
    <submittedName>
        <fullName evidence="17">Copper-translocating P-type ATPase</fullName>
    </submittedName>
</protein>
<feature type="transmembrane region" description="Helical" evidence="15">
    <location>
        <begin position="364"/>
        <end position="391"/>
    </location>
</feature>
<dbReference type="InterPro" id="IPR036163">
    <property type="entry name" value="HMA_dom_sf"/>
</dbReference>
<evidence type="ECO:0000256" key="1">
    <source>
        <dbReference type="ARBA" id="ARBA00004651"/>
    </source>
</evidence>
<evidence type="ECO:0000313" key="17">
    <source>
        <dbReference type="EMBL" id="PSM52633.1"/>
    </source>
</evidence>
<dbReference type="Gene3D" id="3.30.70.100">
    <property type="match status" value="1"/>
</dbReference>
<sequence length="718" mass="79239">MSKKIKLNIVGMSCVNCSNAIEKATKKIEGVADSRVSFTTNTGEFEVDSENLKNQIIQKIEKLGFEVATDYEDLQLKKQKALKALRIKLISAFFLMLAVMILHMFIKHSFINSFLQFVLTTIIVFYCGKSFFVHAYGSLKNRNYDMNVLIALGVGSAYLYSSFVFLFPHLVDSKFNYVYFESAAMIVFFILLGKYLEENSKAKANDYIKSLLNLAPKTATLLNSDGTTKDILVENLNIGDIVVVKSGTNIPCDGVVVSGGAEVDTSALTGEFLPVYKKFGDSVNAGFLNTNGFINIEVTKANHETMIARITKLLSEASAKKMPVARLADKVANIFVPIVVAIAILTFITWVVFGNAYYGVMTSISVLVISCPCALGLAVPISIVCAISNLAKNGVLVRNPEVLEILRDTKNVFFDKTGTLTNGKISVYTTNLDNQNLKEVAEVEMLSEHLISKAIVKYAEDKNINLDNYKGEYENIVGMGIKSDNLLIGSEAFLIKNNVSIDEKQKNEYLKFLKNGLGTVLVAKDSKYLGYIVLEDTIRKSAKESIQKLNIEEKNTIMLTGDNENIAKYISKELGIKKVYSGVLPEEKFNIIKEHKNSGKTIFVGDGINDVLSLKEADCGIAMNSGTDIAKSTGDILLINNDLSGVIKLIKISERTMNTIKQNLFWAFIYNIICIPIAAGILYPINGTLLEPHFAALAMSFSSVTVVLNSLRLKFYKV</sequence>
<dbReference type="GO" id="GO:0043682">
    <property type="term" value="F:P-type divalent copper transporter activity"/>
    <property type="evidence" value="ECO:0007669"/>
    <property type="project" value="TreeGrafter"/>
</dbReference>
<evidence type="ECO:0000256" key="8">
    <source>
        <dbReference type="ARBA" id="ARBA00022741"/>
    </source>
</evidence>